<keyword evidence="5" id="KW-1185">Reference proteome</keyword>
<keyword evidence="2" id="KW-0732">Signal</keyword>
<feature type="binding site" evidence="1">
    <location>
        <position position="202"/>
    </location>
    <ligand>
        <name>Zn(2+)</name>
        <dbReference type="ChEBI" id="CHEBI:29105"/>
        <note>catalytic</note>
    </ligand>
</feature>
<feature type="chain" id="PRO_5043403772" description="Peptidase M12A domain-containing protein" evidence="2">
    <location>
        <begin position="18"/>
        <end position="408"/>
    </location>
</feature>
<keyword evidence="1" id="KW-0479">Metal-binding</keyword>
<dbReference type="PROSITE" id="PS51257">
    <property type="entry name" value="PROKAR_LIPOPROTEIN"/>
    <property type="match status" value="1"/>
</dbReference>
<dbReference type="InterPro" id="IPR006026">
    <property type="entry name" value="Peptidase_Metallo"/>
</dbReference>
<comment type="cofactor">
    <cofactor evidence="1">
        <name>Zn(2+)</name>
        <dbReference type="ChEBI" id="CHEBI:29105"/>
    </cofactor>
    <text evidence="1">Binds 1 zinc ion per subunit.</text>
</comment>
<dbReference type="Gene3D" id="3.40.390.10">
    <property type="entry name" value="Collagenase (Catalytic Domain)"/>
    <property type="match status" value="1"/>
</dbReference>
<dbReference type="Proteomes" id="UP001348817">
    <property type="component" value="Chromosome"/>
</dbReference>
<dbReference type="InterPro" id="IPR024079">
    <property type="entry name" value="MetalloPept_cat_dom_sf"/>
</dbReference>
<keyword evidence="1" id="KW-0862">Zinc</keyword>
<dbReference type="CDD" id="cd04280">
    <property type="entry name" value="ZnMc_astacin_like"/>
    <property type="match status" value="1"/>
</dbReference>
<evidence type="ECO:0000259" key="3">
    <source>
        <dbReference type="PROSITE" id="PS51864"/>
    </source>
</evidence>
<organism evidence="4 5">
    <name type="scientific">Fulvitalea axinellae</name>
    <dbReference type="NCBI Taxonomy" id="1182444"/>
    <lineage>
        <taxon>Bacteria</taxon>
        <taxon>Pseudomonadati</taxon>
        <taxon>Bacteroidota</taxon>
        <taxon>Cytophagia</taxon>
        <taxon>Cytophagales</taxon>
        <taxon>Persicobacteraceae</taxon>
        <taxon>Fulvitalea</taxon>
    </lineage>
</organism>
<dbReference type="SUPFAM" id="SSF55486">
    <property type="entry name" value="Metalloproteases ('zincins'), catalytic domain"/>
    <property type="match status" value="1"/>
</dbReference>
<comment type="caution">
    <text evidence="1">Lacks conserved residue(s) required for the propagation of feature annotation.</text>
</comment>
<dbReference type="GO" id="GO:0008270">
    <property type="term" value="F:zinc ion binding"/>
    <property type="evidence" value="ECO:0007669"/>
    <property type="project" value="UniProtKB-UniRule"/>
</dbReference>
<feature type="active site" evidence="1">
    <location>
        <position position="193"/>
    </location>
</feature>
<reference evidence="4 5" key="1">
    <citation type="submission" date="2021-12" db="EMBL/GenBank/DDBJ databases">
        <title>Genome sequencing of bacteria with rrn-lacking chromosome and rrn-plasmid.</title>
        <authorList>
            <person name="Anda M."/>
            <person name="Iwasaki W."/>
        </authorList>
    </citation>
    <scope>NUCLEOTIDE SEQUENCE [LARGE SCALE GENOMIC DNA]</scope>
    <source>
        <strain evidence="4 5">DSM 100852</strain>
    </source>
</reference>
<feature type="domain" description="Peptidase M12A" evidence="3">
    <location>
        <begin position="97"/>
        <end position="302"/>
    </location>
</feature>
<dbReference type="KEGG" id="fax:FUAX_34130"/>
<dbReference type="RefSeq" id="WP_338392505.1">
    <property type="nucleotide sequence ID" value="NZ_AP025314.1"/>
</dbReference>
<dbReference type="GO" id="GO:0006508">
    <property type="term" value="P:proteolysis"/>
    <property type="evidence" value="ECO:0007669"/>
    <property type="project" value="UniProtKB-KW"/>
</dbReference>
<dbReference type="PANTHER" id="PTHR10127">
    <property type="entry name" value="DISCOIDIN, CUB, EGF, LAMININ , AND ZINC METALLOPROTEASE DOMAIN CONTAINING"/>
    <property type="match status" value="1"/>
</dbReference>
<accession>A0AAU9CPB0</accession>
<dbReference type="InterPro" id="IPR001506">
    <property type="entry name" value="Peptidase_M12A"/>
</dbReference>
<dbReference type="AlphaFoldDB" id="A0AAU9CPB0"/>
<keyword evidence="1" id="KW-0482">Metalloprotease</keyword>
<dbReference type="InterPro" id="IPR034035">
    <property type="entry name" value="Astacin-like_dom"/>
</dbReference>
<evidence type="ECO:0000313" key="5">
    <source>
        <dbReference type="Proteomes" id="UP001348817"/>
    </source>
</evidence>
<feature type="binding site" evidence="1">
    <location>
        <position position="196"/>
    </location>
    <ligand>
        <name>Zn(2+)</name>
        <dbReference type="ChEBI" id="CHEBI:29105"/>
        <note>catalytic</note>
    </ligand>
</feature>
<feature type="signal peptide" evidence="2">
    <location>
        <begin position="1"/>
        <end position="17"/>
    </location>
</feature>
<dbReference type="PRINTS" id="PR00480">
    <property type="entry name" value="ASTACIN"/>
</dbReference>
<gene>
    <name evidence="4" type="ORF">FUAX_34130</name>
</gene>
<dbReference type="GO" id="GO:0004222">
    <property type="term" value="F:metalloendopeptidase activity"/>
    <property type="evidence" value="ECO:0007669"/>
    <property type="project" value="UniProtKB-UniRule"/>
</dbReference>
<dbReference type="EMBL" id="AP025314">
    <property type="protein sequence ID" value="BDD10981.1"/>
    <property type="molecule type" value="Genomic_DNA"/>
</dbReference>
<keyword evidence="1" id="KW-0645">Protease</keyword>
<feature type="binding site" evidence="1">
    <location>
        <position position="192"/>
    </location>
    <ligand>
        <name>Zn(2+)</name>
        <dbReference type="ChEBI" id="CHEBI:29105"/>
        <note>catalytic</note>
    </ligand>
</feature>
<evidence type="ECO:0000313" key="4">
    <source>
        <dbReference type="EMBL" id="BDD10981.1"/>
    </source>
</evidence>
<sequence>MKKIKFLLALISLPAFFSCQNDDLLEKENIPSITENSFLALNGKIVKKVIHNDTLSLFEIADDSELAGNYLLGDDMLFDKEQLDDYIAQSKKQFRTNGVGTPSLIKRWPNNTIHYSIDSYLSSKVKHNIKMAIGRMQGGTNLKFKPYNPYESTDYILFQFISGDASFSPVGRIGGRQVINLSSNATQGVIIHEICHSLGLFHEHQRSDRDYYIKIHTANIDYNHPKANVAAAFKKLSFPEVPRAYIYSDGGLDFNSIMMYAPTAFSKNGKPTITKLDGSLYQLRPNGLSAKDKECLNRMYPNLSIDVLKAPAHPFYQGQWQVVYKKRNGYSYTTTWYSYTCPKNIWDPYEPEVVYWKWESNSETMSMQIFNQSYMETWLKVVLTRNDGVTETKTFKVGPGLSGATPPA</sequence>
<proteinExistence type="predicted"/>
<dbReference type="PANTHER" id="PTHR10127:SF850">
    <property type="entry name" value="METALLOENDOPEPTIDASE"/>
    <property type="match status" value="1"/>
</dbReference>
<dbReference type="Pfam" id="PF01400">
    <property type="entry name" value="Astacin"/>
    <property type="match status" value="1"/>
</dbReference>
<dbReference type="PROSITE" id="PS51864">
    <property type="entry name" value="ASTACIN"/>
    <property type="match status" value="1"/>
</dbReference>
<name>A0AAU9CPB0_9BACT</name>
<keyword evidence="1" id="KW-0378">Hydrolase</keyword>
<evidence type="ECO:0000256" key="1">
    <source>
        <dbReference type="PROSITE-ProRule" id="PRU01211"/>
    </source>
</evidence>
<protein>
    <recommendedName>
        <fullName evidence="3">Peptidase M12A domain-containing protein</fullName>
    </recommendedName>
</protein>
<evidence type="ECO:0000256" key="2">
    <source>
        <dbReference type="SAM" id="SignalP"/>
    </source>
</evidence>
<dbReference type="SMART" id="SM00235">
    <property type="entry name" value="ZnMc"/>
    <property type="match status" value="1"/>
</dbReference>